<name>A0A1H0JXB1_9PSEU</name>
<dbReference type="PANTHER" id="PTHR47506:SF3">
    <property type="entry name" value="HTH-TYPE TRANSCRIPTIONAL REGULATOR LMRA"/>
    <property type="match status" value="1"/>
</dbReference>
<dbReference type="OrthoDB" id="9805134at2"/>
<evidence type="ECO:0000256" key="1">
    <source>
        <dbReference type="ARBA" id="ARBA00023015"/>
    </source>
</evidence>
<dbReference type="PANTHER" id="PTHR47506">
    <property type="entry name" value="TRANSCRIPTIONAL REGULATORY PROTEIN"/>
    <property type="match status" value="1"/>
</dbReference>
<evidence type="ECO:0000256" key="3">
    <source>
        <dbReference type="ARBA" id="ARBA00023163"/>
    </source>
</evidence>
<dbReference type="Gene3D" id="1.10.357.10">
    <property type="entry name" value="Tetracycline Repressor, domain 2"/>
    <property type="match status" value="1"/>
</dbReference>
<dbReference type="PRINTS" id="PR00455">
    <property type="entry name" value="HTHTETR"/>
</dbReference>
<dbReference type="Proteomes" id="UP000199691">
    <property type="component" value="Unassembled WGS sequence"/>
</dbReference>
<gene>
    <name evidence="6" type="ORF">SAMN05421507_102680</name>
</gene>
<evidence type="ECO:0000313" key="6">
    <source>
        <dbReference type="EMBL" id="SDO48428.1"/>
    </source>
</evidence>
<dbReference type="InterPro" id="IPR036271">
    <property type="entry name" value="Tet_transcr_reg_TetR-rel_C_sf"/>
</dbReference>
<dbReference type="PROSITE" id="PS50977">
    <property type="entry name" value="HTH_TETR_2"/>
    <property type="match status" value="1"/>
</dbReference>
<protein>
    <submittedName>
        <fullName evidence="6">DNA-binding transcriptional regulator, AcrR family</fullName>
    </submittedName>
</protein>
<sequence length="184" mass="19282">MDNRQKIVASAKEMFWRHGYSTTSPRQVMEASGVGQGSYYHHFPAKTDLAREVVAANGRDLLEATRAATRDLPTGRERLAGVLSLAGDALAGCRVGGFTYDAGMLAEPELREAIGSVFATLAEVVEEAVRDGKADGSLSSELVPEETAAMLLAVLQGTFVLARASGSQKSADAAVAGALALLMP</sequence>
<dbReference type="RefSeq" id="WP_090096630.1">
    <property type="nucleotide sequence ID" value="NZ_FNIX01000002.1"/>
</dbReference>
<evidence type="ECO:0000313" key="7">
    <source>
        <dbReference type="Proteomes" id="UP000199691"/>
    </source>
</evidence>
<dbReference type="Pfam" id="PF00440">
    <property type="entry name" value="TetR_N"/>
    <property type="match status" value="1"/>
</dbReference>
<dbReference type="InterPro" id="IPR011075">
    <property type="entry name" value="TetR_C"/>
</dbReference>
<organism evidence="6 7">
    <name type="scientific">Lentzea jiangxiensis</name>
    <dbReference type="NCBI Taxonomy" id="641025"/>
    <lineage>
        <taxon>Bacteria</taxon>
        <taxon>Bacillati</taxon>
        <taxon>Actinomycetota</taxon>
        <taxon>Actinomycetes</taxon>
        <taxon>Pseudonocardiales</taxon>
        <taxon>Pseudonocardiaceae</taxon>
        <taxon>Lentzea</taxon>
    </lineage>
</organism>
<evidence type="ECO:0000256" key="2">
    <source>
        <dbReference type="ARBA" id="ARBA00023125"/>
    </source>
</evidence>
<dbReference type="Pfam" id="PF16925">
    <property type="entry name" value="TetR_C_13"/>
    <property type="match status" value="1"/>
</dbReference>
<keyword evidence="3" id="KW-0804">Transcription</keyword>
<feature type="DNA-binding region" description="H-T-H motif" evidence="4">
    <location>
        <begin position="24"/>
        <end position="43"/>
    </location>
</feature>
<dbReference type="GO" id="GO:0003677">
    <property type="term" value="F:DNA binding"/>
    <property type="evidence" value="ECO:0007669"/>
    <property type="project" value="UniProtKB-UniRule"/>
</dbReference>
<keyword evidence="2 4" id="KW-0238">DNA-binding</keyword>
<dbReference type="EMBL" id="FNIX01000002">
    <property type="protein sequence ID" value="SDO48428.1"/>
    <property type="molecule type" value="Genomic_DNA"/>
</dbReference>
<dbReference type="STRING" id="641025.SAMN05421507_102680"/>
<proteinExistence type="predicted"/>
<reference evidence="7" key="1">
    <citation type="submission" date="2016-10" db="EMBL/GenBank/DDBJ databases">
        <authorList>
            <person name="Varghese N."/>
            <person name="Submissions S."/>
        </authorList>
    </citation>
    <scope>NUCLEOTIDE SEQUENCE [LARGE SCALE GENOMIC DNA]</scope>
    <source>
        <strain evidence="7">CGMCC 4.6609</strain>
    </source>
</reference>
<dbReference type="InterPro" id="IPR009057">
    <property type="entry name" value="Homeodomain-like_sf"/>
</dbReference>
<evidence type="ECO:0000259" key="5">
    <source>
        <dbReference type="PROSITE" id="PS50977"/>
    </source>
</evidence>
<accession>A0A1H0JXB1</accession>
<feature type="domain" description="HTH tetR-type" evidence="5">
    <location>
        <begin position="1"/>
        <end position="61"/>
    </location>
</feature>
<evidence type="ECO:0000256" key="4">
    <source>
        <dbReference type="PROSITE-ProRule" id="PRU00335"/>
    </source>
</evidence>
<dbReference type="SUPFAM" id="SSF46689">
    <property type="entry name" value="Homeodomain-like"/>
    <property type="match status" value="1"/>
</dbReference>
<dbReference type="SUPFAM" id="SSF48498">
    <property type="entry name" value="Tetracyclin repressor-like, C-terminal domain"/>
    <property type="match status" value="1"/>
</dbReference>
<keyword evidence="1" id="KW-0805">Transcription regulation</keyword>
<keyword evidence="7" id="KW-1185">Reference proteome</keyword>
<dbReference type="InterPro" id="IPR001647">
    <property type="entry name" value="HTH_TetR"/>
</dbReference>
<dbReference type="AlphaFoldDB" id="A0A1H0JXB1"/>